<dbReference type="AlphaFoldDB" id="A0A1Q2CNP3"/>
<dbReference type="OrthoDB" id="9792579at2"/>
<evidence type="ECO:0000313" key="7">
    <source>
        <dbReference type="EMBL" id="AQP47723.1"/>
    </source>
</evidence>
<keyword evidence="4 6" id="KW-1133">Transmembrane helix</keyword>
<feature type="transmembrane region" description="Helical" evidence="6">
    <location>
        <begin position="157"/>
        <end position="177"/>
    </location>
</feature>
<dbReference type="Pfam" id="PF02653">
    <property type="entry name" value="BPD_transp_2"/>
    <property type="match status" value="1"/>
</dbReference>
<reference evidence="8" key="1">
    <citation type="submission" date="2017-02" db="EMBL/GenBank/DDBJ databases">
        <title>Tessaracoccus aquaemaris sp. nov., isolated from the intestine of a Korean rockfish, Sebastes schlegelii, in a marine aquaculture pond.</title>
        <authorList>
            <person name="Tak E.J."/>
            <person name="Bae J.-W."/>
        </authorList>
    </citation>
    <scope>NUCLEOTIDE SEQUENCE [LARGE SCALE GENOMIC DNA]</scope>
    <source>
        <strain evidence="8">NSG39</strain>
    </source>
</reference>
<dbReference type="PANTHER" id="PTHR43370:SF1">
    <property type="entry name" value="GUANOSINE ABC TRANSPORTER PERMEASE PROTEIN NUPQ"/>
    <property type="match status" value="1"/>
</dbReference>
<keyword evidence="8" id="KW-1185">Reference proteome</keyword>
<dbReference type="STRING" id="1332264.BW730_09700"/>
<dbReference type="Proteomes" id="UP000188145">
    <property type="component" value="Chromosome"/>
</dbReference>
<feature type="transmembrane region" description="Helical" evidence="6">
    <location>
        <begin position="26"/>
        <end position="46"/>
    </location>
</feature>
<dbReference type="GO" id="GO:0005886">
    <property type="term" value="C:plasma membrane"/>
    <property type="evidence" value="ECO:0007669"/>
    <property type="project" value="UniProtKB-SubCell"/>
</dbReference>
<evidence type="ECO:0000313" key="8">
    <source>
        <dbReference type="Proteomes" id="UP000188145"/>
    </source>
</evidence>
<dbReference type="RefSeq" id="WP_077686057.1">
    <property type="nucleotide sequence ID" value="NZ_CP019606.1"/>
</dbReference>
<keyword evidence="3 6" id="KW-0812">Transmembrane</keyword>
<feature type="transmembrane region" description="Helical" evidence="6">
    <location>
        <begin position="319"/>
        <end position="341"/>
    </location>
</feature>
<dbReference type="InterPro" id="IPR001851">
    <property type="entry name" value="ABC_transp_permease"/>
</dbReference>
<dbReference type="PANTHER" id="PTHR43370">
    <property type="entry name" value="SUGAR ABC TRANSPORTER INTEGRAL MEMBRANE PROTEIN-RELATED"/>
    <property type="match status" value="1"/>
</dbReference>
<evidence type="ECO:0000256" key="2">
    <source>
        <dbReference type="ARBA" id="ARBA00022475"/>
    </source>
</evidence>
<accession>A0A1Q2CNP3</accession>
<evidence type="ECO:0000256" key="1">
    <source>
        <dbReference type="ARBA" id="ARBA00004651"/>
    </source>
</evidence>
<feature type="transmembrane region" description="Helical" evidence="6">
    <location>
        <begin position="131"/>
        <end position="150"/>
    </location>
</feature>
<comment type="subcellular location">
    <subcellularLocation>
        <location evidence="1">Cell membrane</location>
        <topology evidence="1">Multi-pass membrane protein</topology>
    </subcellularLocation>
</comment>
<protein>
    <submittedName>
        <fullName evidence="7">ABC transporter permease</fullName>
    </submittedName>
</protein>
<feature type="transmembrane region" description="Helical" evidence="6">
    <location>
        <begin position="183"/>
        <end position="205"/>
    </location>
</feature>
<dbReference type="EMBL" id="CP019606">
    <property type="protein sequence ID" value="AQP47723.1"/>
    <property type="molecule type" value="Genomic_DNA"/>
</dbReference>
<gene>
    <name evidence="7" type="ORF">BW730_09700</name>
</gene>
<feature type="transmembrane region" description="Helical" evidence="6">
    <location>
        <begin position="66"/>
        <end position="88"/>
    </location>
</feature>
<evidence type="ECO:0000256" key="3">
    <source>
        <dbReference type="ARBA" id="ARBA00022692"/>
    </source>
</evidence>
<evidence type="ECO:0000256" key="4">
    <source>
        <dbReference type="ARBA" id="ARBA00022989"/>
    </source>
</evidence>
<dbReference type="GO" id="GO:0022857">
    <property type="term" value="F:transmembrane transporter activity"/>
    <property type="evidence" value="ECO:0007669"/>
    <property type="project" value="InterPro"/>
</dbReference>
<evidence type="ECO:0000256" key="6">
    <source>
        <dbReference type="SAM" id="Phobius"/>
    </source>
</evidence>
<name>A0A1Q2CNP3_9ACTN</name>
<feature type="transmembrane region" description="Helical" evidence="6">
    <location>
        <begin position="353"/>
        <end position="379"/>
    </location>
</feature>
<dbReference type="CDD" id="cd06580">
    <property type="entry name" value="TM_PBP1_transp_TpRbsC_like"/>
    <property type="match status" value="1"/>
</dbReference>
<evidence type="ECO:0000256" key="5">
    <source>
        <dbReference type="ARBA" id="ARBA00023136"/>
    </source>
</evidence>
<keyword evidence="5 6" id="KW-0472">Membrane</keyword>
<proteinExistence type="predicted"/>
<dbReference type="KEGG" id="tes:BW730_09700"/>
<feature type="transmembrane region" description="Helical" evidence="6">
    <location>
        <begin position="100"/>
        <end position="119"/>
    </location>
</feature>
<organism evidence="7 8">
    <name type="scientific">Tessaracoccus aquimaris</name>
    <dbReference type="NCBI Taxonomy" id="1332264"/>
    <lineage>
        <taxon>Bacteria</taxon>
        <taxon>Bacillati</taxon>
        <taxon>Actinomycetota</taxon>
        <taxon>Actinomycetes</taxon>
        <taxon>Propionibacteriales</taxon>
        <taxon>Propionibacteriaceae</taxon>
        <taxon>Tessaracoccus</taxon>
    </lineage>
</organism>
<feature type="transmembrane region" description="Helical" evidence="6">
    <location>
        <begin position="212"/>
        <end position="230"/>
    </location>
</feature>
<sequence>MSTETTSVDLPEVRRVESPQARNQRISTGALVTVLGIALLIMAFTVHKDAAIALSNLLDDVQLPTLQLPGTATVLGCAVLVIAAGVGYLSGRLSKNLRTVAAVVAGVGILVGFIVWAGASSESPFTLSMQLQLTLEYATPLVFGVLAGVLAERAGVVNIAIEGMFLTAAFAAALTFSLTKSTFAALIGASLAGLMMAGVLALFTLRYLVEHVIIGVVINVLAAGLTGYIYQQLVAKDQATYNSVKAMQPIKIPVLSDIPFFGPLLFQQRLLTYLAFISIFIVWFLLFRTKWGLRVRAVGEHPHAADTVGINVIWTKASAVLLGGVFAGLGGAYFTLGSVGAYQDNNPTAGNGFIALAAVIMGRWHPLLGAATALFFGFARALAQTTKGMALPIPSDFIEMLPYLATIVAVAGLVGRVRAPAADGAHFVKSH</sequence>
<feature type="transmembrane region" description="Helical" evidence="6">
    <location>
        <begin position="270"/>
        <end position="287"/>
    </location>
</feature>
<keyword evidence="2" id="KW-1003">Cell membrane</keyword>